<feature type="signal peptide" evidence="1">
    <location>
        <begin position="1"/>
        <end position="18"/>
    </location>
</feature>
<protein>
    <submittedName>
        <fullName evidence="2">Uncharacterized protein</fullName>
    </submittedName>
</protein>
<feature type="chain" id="PRO_5018975391" evidence="1">
    <location>
        <begin position="19"/>
        <end position="160"/>
    </location>
</feature>
<dbReference type="RefSeq" id="XP_027615980.1">
    <property type="nucleotide sequence ID" value="XM_027760179.1"/>
</dbReference>
<evidence type="ECO:0000313" key="3">
    <source>
        <dbReference type="Proteomes" id="UP000287166"/>
    </source>
</evidence>
<gene>
    <name evidence="2" type="ORF">SCP_0702530</name>
</gene>
<proteinExistence type="predicted"/>
<dbReference type="Proteomes" id="UP000287166">
    <property type="component" value="Unassembled WGS sequence"/>
</dbReference>
<dbReference type="EMBL" id="BFAD01000007">
    <property type="protein sequence ID" value="GBE85067.1"/>
    <property type="molecule type" value="Genomic_DNA"/>
</dbReference>
<organism evidence="2 3">
    <name type="scientific">Sparassis crispa</name>
    <dbReference type="NCBI Taxonomy" id="139825"/>
    <lineage>
        <taxon>Eukaryota</taxon>
        <taxon>Fungi</taxon>
        <taxon>Dikarya</taxon>
        <taxon>Basidiomycota</taxon>
        <taxon>Agaricomycotina</taxon>
        <taxon>Agaricomycetes</taxon>
        <taxon>Polyporales</taxon>
        <taxon>Sparassidaceae</taxon>
        <taxon>Sparassis</taxon>
    </lineage>
</organism>
<dbReference type="InParanoid" id="A0A401GS72"/>
<comment type="caution">
    <text evidence="2">The sequence shown here is derived from an EMBL/GenBank/DDBJ whole genome shotgun (WGS) entry which is preliminary data.</text>
</comment>
<accession>A0A401GS72</accession>
<keyword evidence="1" id="KW-0732">Signal</keyword>
<dbReference type="AlphaFoldDB" id="A0A401GS72"/>
<dbReference type="OrthoDB" id="3944184at2759"/>
<evidence type="ECO:0000256" key="1">
    <source>
        <dbReference type="SAM" id="SignalP"/>
    </source>
</evidence>
<name>A0A401GS72_9APHY</name>
<reference evidence="2 3" key="1">
    <citation type="journal article" date="2018" name="Sci. Rep.">
        <title>Genome sequence of the cauliflower mushroom Sparassis crispa (Hanabiratake) and its association with beneficial usage.</title>
        <authorList>
            <person name="Kiyama R."/>
            <person name="Furutani Y."/>
            <person name="Kawaguchi K."/>
            <person name="Nakanishi T."/>
        </authorList>
    </citation>
    <scope>NUCLEOTIDE SEQUENCE [LARGE SCALE GENOMIC DNA]</scope>
</reference>
<keyword evidence="3" id="KW-1185">Reference proteome</keyword>
<evidence type="ECO:0000313" key="2">
    <source>
        <dbReference type="EMBL" id="GBE85067.1"/>
    </source>
</evidence>
<dbReference type="GeneID" id="38781984"/>
<sequence length="160" mass="17345">MLTLWTIALVALFSLIRAQTTPGTISAPAPYTPVAPGSAFNFSYNAHADYCISSFSFTAYVITEPPTSLIETGDFMGGYTFGTYQEENYPAVPWPTNPPPSQLTMPDFSTVESGWGRGFNCTNCTFYITVLEEWDDCAGALGRKFGLASVPVIYNATTTS</sequence>